<dbReference type="Gene3D" id="3.30.160.710">
    <property type="match status" value="1"/>
</dbReference>
<feature type="domain" description="MBG" evidence="2">
    <location>
        <begin position="351"/>
        <end position="425"/>
    </location>
</feature>
<dbReference type="EMBL" id="JALHLG010000030">
    <property type="protein sequence ID" value="MCJ2188304.1"/>
    <property type="molecule type" value="Genomic_DNA"/>
</dbReference>
<dbReference type="InterPro" id="IPR041286">
    <property type="entry name" value="MBG_2"/>
</dbReference>
<evidence type="ECO:0000259" key="2">
    <source>
        <dbReference type="Pfam" id="PF18676"/>
    </source>
</evidence>
<dbReference type="InterPro" id="IPR041248">
    <property type="entry name" value="YDG"/>
</dbReference>
<proteinExistence type="predicted"/>
<feature type="domain" description="YDG" evidence="1">
    <location>
        <begin position="265"/>
        <end position="337"/>
    </location>
</feature>
<accession>A0ABT0BTD4</accession>
<dbReference type="Proteomes" id="UP001202281">
    <property type="component" value="Unassembled WGS sequence"/>
</dbReference>
<reference evidence="3 4" key="1">
    <citation type="submission" date="2022-04" db="EMBL/GenBank/DDBJ databases">
        <title>Identification of a novel bacterium isolated from mangrove sediments.</title>
        <authorList>
            <person name="Pan X."/>
        </authorList>
    </citation>
    <scope>NUCLEOTIDE SEQUENCE [LARGE SCALE GENOMIC DNA]</scope>
    <source>
        <strain evidence="3 4">B2638</strain>
    </source>
</reference>
<feature type="domain" description="YDG" evidence="1">
    <location>
        <begin position="23"/>
        <end position="100"/>
    </location>
</feature>
<name>A0ABT0BTD4_9SPHN</name>
<evidence type="ECO:0000313" key="4">
    <source>
        <dbReference type="Proteomes" id="UP001202281"/>
    </source>
</evidence>
<evidence type="ECO:0000259" key="1">
    <source>
        <dbReference type="Pfam" id="PF18657"/>
    </source>
</evidence>
<protein>
    <submittedName>
        <fullName evidence="3">YDG domain-containing protein</fullName>
    </submittedName>
</protein>
<dbReference type="Pfam" id="PF18657">
    <property type="entry name" value="YDG"/>
    <property type="match status" value="4"/>
</dbReference>
<feature type="domain" description="MBG" evidence="2">
    <location>
        <begin position="432"/>
        <end position="505"/>
    </location>
</feature>
<comment type="caution">
    <text evidence="3">The sequence shown here is derived from an EMBL/GenBank/DDBJ whole genome shotgun (WGS) entry which is preliminary data.</text>
</comment>
<gene>
    <name evidence="3" type="ORF">MTR66_15965</name>
</gene>
<feature type="domain" description="YDG" evidence="1">
    <location>
        <begin position="112"/>
        <end position="187"/>
    </location>
</feature>
<feature type="non-terminal residue" evidence="3">
    <location>
        <position position="1"/>
    </location>
</feature>
<dbReference type="RefSeq" id="WP_243922862.1">
    <property type="nucleotide sequence ID" value="NZ_JALHLG010000030.1"/>
</dbReference>
<sequence>GNSGGNYTVTANTAAGSIGAYTLTAGLTGTVTKTYDGTTSATLASGNYTLSSGIAGDDVVLNYATGGSYGDKNAGTGKTVSVSGLTLTGGDAGNYVLASTALSDTIGTIGKAALTLSAVTDSKTYDGTASSSGTVTVSGLVGSDTISGLTQSFDTKNAGARLLSVDSGYTLNDGNSGGNYTVTANTAAGSIGAYTLTAGLTGTVTKTYDGTTSATLASGNYTLSSGIAGDDVVLNYATGGSYGDKNAGTGKTVSVSGLTLTAGLTGTVTKTYDGTTSATLASGNYTLSSGIAGDDVVLNYATGGSYGDKNAGTGKTVSVSGLTLTGSDAGNYVLASTALSDTIGTIGKAALTVSVSDDSKTYGDVASLSGYSVSGLVRGDSISSLTLESAGRGADADAGTYAISASGITGTGLPNYTVSYADGTLVVNRRAVTVTADDQSRAFGEANPVLTYTVGGGGLVNGDALSGALTTQADVTSGAGSYAITQGTLSASANYDLTYLPGVLTVTGSDVVTPPDPYPGVTFPNLHGPAQSRAALTAGTVLRFRLPEGVLQAALPGGAGPMSILTFASGTFQVLTDGAGAPPAGCAAGVAGGALAGVPYPCNAAGKGL</sequence>
<feature type="domain" description="YDG" evidence="1">
    <location>
        <begin position="196"/>
        <end position="263"/>
    </location>
</feature>
<evidence type="ECO:0000313" key="3">
    <source>
        <dbReference type="EMBL" id="MCJ2188304.1"/>
    </source>
</evidence>
<dbReference type="Pfam" id="PF18676">
    <property type="entry name" value="MBG_2"/>
    <property type="match status" value="2"/>
</dbReference>
<keyword evidence="4" id="KW-1185">Reference proteome</keyword>
<organism evidence="3 4">
    <name type="scientific">Novosphingobium beihaiensis</name>
    <dbReference type="NCBI Taxonomy" id="2930389"/>
    <lineage>
        <taxon>Bacteria</taxon>
        <taxon>Pseudomonadati</taxon>
        <taxon>Pseudomonadota</taxon>
        <taxon>Alphaproteobacteria</taxon>
        <taxon>Sphingomonadales</taxon>
        <taxon>Sphingomonadaceae</taxon>
        <taxon>Novosphingobium</taxon>
    </lineage>
</organism>